<name>A0A0L0V9R7_9BASI</name>
<dbReference type="InterPro" id="IPR016024">
    <property type="entry name" value="ARM-type_fold"/>
</dbReference>
<dbReference type="SUPFAM" id="SSF48371">
    <property type="entry name" value="ARM repeat"/>
    <property type="match status" value="1"/>
</dbReference>
<dbReference type="GO" id="GO:0003729">
    <property type="term" value="F:mRNA binding"/>
    <property type="evidence" value="ECO:0007669"/>
    <property type="project" value="TreeGrafter"/>
</dbReference>
<dbReference type="Pfam" id="PF02854">
    <property type="entry name" value="MIF4G"/>
    <property type="match status" value="1"/>
</dbReference>
<evidence type="ECO:0000256" key="2">
    <source>
        <dbReference type="ARBA" id="ARBA00022540"/>
    </source>
</evidence>
<protein>
    <recommendedName>
        <fullName evidence="4">MIF4G domain-containing protein</fullName>
    </recommendedName>
</protein>
<gene>
    <name evidence="5" type="ORF">PSTG_10716</name>
</gene>
<dbReference type="AlphaFoldDB" id="A0A0L0V9R7"/>
<organism evidence="5 6">
    <name type="scientific">Puccinia striiformis f. sp. tritici PST-78</name>
    <dbReference type="NCBI Taxonomy" id="1165861"/>
    <lineage>
        <taxon>Eukaryota</taxon>
        <taxon>Fungi</taxon>
        <taxon>Dikarya</taxon>
        <taxon>Basidiomycota</taxon>
        <taxon>Pucciniomycotina</taxon>
        <taxon>Pucciniomycetes</taxon>
        <taxon>Pucciniales</taxon>
        <taxon>Pucciniaceae</taxon>
        <taxon>Puccinia</taxon>
    </lineage>
</organism>
<dbReference type="Proteomes" id="UP000054564">
    <property type="component" value="Unassembled WGS sequence"/>
</dbReference>
<accession>A0A0L0V9R7</accession>
<proteinExistence type="inferred from homology"/>
<dbReference type="GO" id="GO:0003743">
    <property type="term" value="F:translation initiation factor activity"/>
    <property type="evidence" value="ECO:0007669"/>
    <property type="project" value="UniProtKB-KW"/>
</dbReference>
<comment type="caution">
    <text evidence="5">The sequence shown here is derived from an EMBL/GenBank/DDBJ whole genome shotgun (WGS) entry which is preliminary data.</text>
</comment>
<dbReference type="STRING" id="1165861.A0A0L0V9R7"/>
<keyword evidence="3" id="KW-0648">Protein biosynthesis</keyword>
<keyword evidence="2" id="KW-0396">Initiation factor</keyword>
<evidence type="ECO:0000313" key="5">
    <source>
        <dbReference type="EMBL" id="KNE96025.1"/>
    </source>
</evidence>
<reference evidence="6" key="1">
    <citation type="submission" date="2014-03" db="EMBL/GenBank/DDBJ databases">
        <title>The Genome Sequence of Puccinia striiformis f. sp. tritici PST-78.</title>
        <authorList>
            <consortium name="The Broad Institute Genome Sequencing Platform"/>
            <person name="Cuomo C."/>
            <person name="Hulbert S."/>
            <person name="Chen X."/>
            <person name="Walker B."/>
            <person name="Young S.K."/>
            <person name="Zeng Q."/>
            <person name="Gargeya S."/>
            <person name="Fitzgerald M."/>
            <person name="Haas B."/>
            <person name="Abouelleil A."/>
            <person name="Alvarado L."/>
            <person name="Arachchi H.M."/>
            <person name="Berlin A.M."/>
            <person name="Chapman S.B."/>
            <person name="Goldberg J."/>
            <person name="Griggs A."/>
            <person name="Gujja S."/>
            <person name="Hansen M."/>
            <person name="Howarth C."/>
            <person name="Imamovic A."/>
            <person name="Larimer J."/>
            <person name="McCowan C."/>
            <person name="Montmayeur A."/>
            <person name="Murphy C."/>
            <person name="Neiman D."/>
            <person name="Pearson M."/>
            <person name="Priest M."/>
            <person name="Roberts A."/>
            <person name="Saif S."/>
            <person name="Shea T."/>
            <person name="Sisk P."/>
            <person name="Sykes S."/>
            <person name="Wortman J."/>
            <person name="Nusbaum C."/>
            <person name="Birren B."/>
        </authorList>
    </citation>
    <scope>NUCLEOTIDE SEQUENCE [LARGE SCALE GENOMIC DNA]</scope>
    <source>
        <strain evidence="6">race PST-78</strain>
    </source>
</reference>
<sequence length="147" mass="16883">MPRLTPNHTQSTYLAILLTFHRSEYCLLPTWVAKTFRQFQKRQHAAEAANVAVKQAANKAKQQDLGLVRFIGELDKLNMFTERIIHKCIKKLRSNIDAPEEEDIESLSRLMMTVGGLLDHEKAISHMNIYFSRMLTMPKSPNLSSRA</sequence>
<dbReference type="PANTHER" id="PTHR23253">
    <property type="entry name" value="EUKARYOTIC TRANSLATION INITIATION FACTOR 4 GAMMA"/>
    <property type="match status" value="1"/>
</dbReference>
<evidence type="ECO:0000256" key="1">
    <source>
        <dbReference type="ARBA" id="ARBA00005775"/>
    </source>
</evidence>
<dbReference type="GO" id="GO:0016281">
    <property type="term" value="C:eukaryotic translation initiation factor 4F complex"/>
    <property type="evidence" value="ECO:0007669"/>
    <property type="project" value="TreeGrafter"/>
</dbReference>
<keyword evidence="6" id="KW-1185">Reference proteome</keyword>
<evidence type="ECO:0000256" key="3">
    <source>
        <dbReference type="ARBA" id="ARBA00022917"/>
    </source>
</evidence>
<evidence type="ECO:0000259" key="4">
    <source>
        <dbReference type="Pfam" id="PF02854"/>
    </source>
</evidence>
<evidence type="ECO:0000313" key="6">
    <source>
        <dbReference type="Proteomes" id="UP000054564"/>
    </source>
</evidence>
<feature type="domain" description="MIF4G" evidence="4">
    <location>
        <begin position="32"/>
        <end position="146"/>
    </location>
</feature>
<dbReference type="InterPro" id="IPR003890">
    <property type="entry name" value="MIF4G-like_typ-3"/>
</dbReference>
<dbReference type="Gene3D" id="1.25.40.180">
    <property type="match status" value="1"/>
</dbReference>
<dbReference type="PANTHER" id="PTHR23253:SF9">
    <property type="entry name" value="EUKARYOTIC TRANSLATION INITIATION FACTOR 4 GAMMA 2"/>
    <property type="match status" value="1"/>
</dbReference>
<dbReference type="EMBL" id="AJIL01000088">
    <property type="protein sequence ID" value="KNE96025.1"/>
    <property type="molecule type" value="Genomic_DNA"/>
</dbReference>
<comment type="similarity">
    <text evidence="1">Belongs to the eukaryotic initiation factor 4G family.</text>
</comment>